<keyword evidence="5" id="KW-0378">Hydrolase</keyword>
<dbReference type="PANTHER" id="PTHR43731:SF14">
    <property type="entry name" value="PRESENILIN-ASSOCIATED RHOMBOID-LIKE PROTEIN, MITOCHONDRIAL"/>
    <property type="match status" value="1"/>
</dbReference>
<evidence type="ECO:0000256" key="3">
    <source>
        <dbReference type="ARBA" id="ARBA00022670"/>
    </source>
</evidence>
<dbReference type="Pfam" id="PF01694">
    <property type="entry name" value="Rhomboid"/>
    <property type="match status" value="1"/>
</dbReference>
<comment type="subcellular location">
    <subcellularLocation>
        <location evidence="1">Membrane</location>
        <topology evidence="1">Multi-pass membrane protein</topology>
    </subcellularLocation>
</comment>
<keyword evidence="3" id="KW-0645">Protease</keyword>
<dbReference type="Proteomes" id="UP001152484">
    <property type="component" value="Unassembled WGS sequence"/>
</dbReference>
<keyword evidence="4 9" id="KW-0812">Transmembrane</keyword>
<name>A0A9P0YXD5_CUSEU</name>
<feature type="transmembrane region" description="Helical" evidence="9">
    <location>
        <begin position="258"/>
        <end position="277"/>
    </location>
</feature>
<comment type="caution">
    <text evidence="11">The sequence shown here is derived from an EMBL/GenBank/DDBJ whole genome shotgun (WGS) entry which is preliminary data.</text>
</comment>
<dbReference type="PANTHER" id="PTHR43731">
    <property type="entry name" value="RHOMBOID PROTEASE"/>
    <property type="match status" value="1"/>
</dbReference>
<keyword evidence="8 9" id="KW-0472">Membrane</keyword>
<dbReference type="GO" id="GO:0004252">
    <property type="term" value="F:serine-type endopeptidase activity"/>
    <property type="evidence" value="ECO:0007669"/>
    <property type="project" value="InterPro"/>
</dbReference>
<keyword evidence="6" id="KW-0809">Transit peptide</keyword>
<proteinExistence type="inferred from homology"/>
<feature type="transmembrane region" description="Helical" evidence="9">
    <location>
        <begin position="289"/>
        <end position="309"/>
    </location>
</feature>
<dbReference type="OrthoDB" id="418595at2759"/>
<dbReference type="SUPFAM" id="SSF144091">
    <property type="entry name" value="Rhomboid-like"/>
    <property type="match status" value="1"/>
</dbReference>
<evidence type="ECO:0000256" key="8">
    <source>
        <dbReference type="ARBA" id="ARBA00023136"/>
    </source>
</evidence>
<reference evidence="11" key="1">
    <citation type="submission" date="2022-07" db="EMBL/GenBank/DDBJ databases">
        <authorList>
            <person name="Macas J."/>
            <person name="Novak P."/>
            <person name="Neumann P."/>
        </authorList>
    </citation>
    <scope>NUCLEOTIDE SEQUENCE</scope>
</reference>
<evidence type="ECO:0000259" key="10">
    <source>
        <dbReference type="Pfam" id="PF01694"/>
    </source>
</evidence>
<feature type="transmembrane region" description="Helical" evidence="9">
    <location>
        <begin position="114"/>
        <end position="133"/>
    </location>
</feature>
<evidence type="ECO:0000256" key="5">
    <source>
        <dbReference type="ARBA" id="ARBA00022801"/>
    </source>
</evidence>
<evidence type="ECO:0000256" key="7">
    <source>
        <dbReference type="ARBA" id="ARBA00022989"/>
    </source>
</evidence>
<feature type="transmembrane region" description="Helical" evidence="9">
    <location>
        <begin position="196"/>
        <end position="214"/>
    </location>
</feature>
<keyword evidence="12" id="KW-1185">Reference proteome</keyword>
<evidence type="ECO:0000256" key="6">
    <source>
        <dbReference type="ARBA" id="ARBA00022946"/>
    </source>
</evidence>
<evidence type="ECO:0000256" key="2">
    <source>
        <dbReference type="ARBA" id="ARBA00009045"/>
    </source>
</evidence>
<gene>
    <name evidence="11" type="ORF">CEURO_LOCUS6840</name>
</gene>
<dbReference type="EMBL" id="CAMAPE010000010">
    <property type="protein sequence ID" value="CAH9078607.1"/>
    <property type="molecule type" value="Genomic_DNA"/>
</dbReference>
<dbReference type="AlphaFoldDB" id="A0A9P0YXD5"/>
<evidence type="ECO:0000313" key="12">
    <source>
        <dbReference type="Proteomes" id="UP001152484"/>
    </source>
</evidence>
<sequence length="320" mass="35465">MQRLVFLRGLSHQITTNVFKRGPYPSPPHHHHHFSRFNASSSHPNSTLCRGLLSSPFTQNQVLRNALSKAGQSYCLAGVKVGFLRSRFSRRGFSSYSNLYSHRRSWFQNLTPDGVVIGLIVSNVAVFLLWRVADTRFMLKNFTISVENFISGRVHTLVTSAFSQVDQWHLISNMIGLYFFGTSVGRMFGSGYLLKLYLSGAVVGSVFFLVYHAFILPSTQTHRSGMVRSPSSIYGLGASGAVNAIMLLDIFLFPKKTLYFDFIFPVPAALLGIFLIGKDVLRILEGDTQISGSAHLGGAFAAAIAWAQIRKGGAGRLFRF</sequence>
<dbReference type="GO" id="GO:0016020">
    <property type="term" value="C:membrane"/>
    <property type="evidence" value="ECO:0007669"/>
    <property type="project" value="UniProtKB-SubCell"/>
</dbReference>
<evidence type="ECO:0000313" key="11">
    <source>
        <dbReference type="EMBL" id="CAH9078607.1"/>
    </source>
</evidence>
<evidence type="ECO:0000256" key="9">
    <source>
        <dbReference type="SAM" id="Phobius"/>
    </source>
</evidence>
<protein>
    <recommendedName>
        <fullName evidence="10">Peptidase S54 rhomboid domain-containing protein</fullName>
    </recommendedName>
</protein>
<dbReference type="FunFam" id="1.20.1540.10:FF:000018">
    <property type="entry name" value="RHOMBOID-like protein 12, mitochondrial"/>
    <property type="match status" value="1"/>
</dbReference>
<dbReference type="InterPro" id="IPR035952">
    <property type="entry name" value="Rhomboid-like_sf"/>
</dbReference>
<dbReference type="GO" id="GO:0006508">
    <property type="term" value="P:proteolysis"/>
    <property type="evidence" value="ECO:0007669"/>
    <property type="project" value="UniProtKB-KW"/>
</dbReference>
<dbReference type="Gene3D" id="1.20.1540.10">
    <property type="entry name" value="Rhomboid-like"/>
    <property type="match status" value="1"/>
</dbReference>
<feature type="transmembrane region" description="Helical" evidence="9">
    <location>
        <begin position="234"/>
        <end position="253"/>
    </location>
</feature>
<evidence type="ECO:0000256" key="1">
    <source>
        <dbReference type="ARBA" id="ARBA00004141"/>
    </source>
</evidence>
<feature type="domain" description="Peptidase S54 rhomboid" evidence="10">
    <location>
        <begin position="152"/>
        <end position="305"/>
    </location>
</feature>
<comment type="similarity">
    <text evidence="2">Belongs to the peptidase S54 family.</text>
</comment>
<accession>A0A9P0YXD5</accession>
<dbReference type="InterPro" id="IPR050925">
    <property type="entry name" value="Rhomboid_protease_S54"/>
</dbReference>
<organism evidence="11 12">
    <name type="scientific">Cuscuta europaea</name>
    <name type="common">European dodder</name>
    <dbReference type="NCBI Taxonomy" id="41803"/>
    <lineage>
        <taxon>Eukaryota</taxon>
        <taxon>Viridiplantae</taxon>
        <taxon>Streptophyta</taxon>
        <taxon>Embryophyta</taxon>
        <taxon>Tracheophyta</taxon>
        <taxon>Spermatophyta</taxon>
        <taxon>Magnoliopsida</taxon>
        <taxon>eudicotyledons</taxon>
        <taxon>Gunneridae</taxon>
        <taxon>Pentapetalae</taxon>
        <taxon>asterids</taxon>
        <taxon>lamiids</taxon>
        <taxon>Solanales</taxon>
        <taxon>Convolvulaceae</taxon>
        <taxon>Cuscuteae</taxon>
        <taxon>Cuscuta</taxon>
        <taxon>Cuscuta subgen. Cuscuta</taxon>
    </lineage>
</organism>
<keyword evidence="7 9" id="KW-1133">Transmembrane helix</keyword>
<dbReference type="InterPro" id="IPR022764">
    <property type="entry name" value="Peptidase_S54_rhomboid_dom"/>
</dbReference>
<evidence type="ECO:0000256" key="4">
    <source>
        <dbReference type="ARBA" id="ARBA00022692"/>
    </source>
</evidence>